<accession>A0ABN3FPN4</accession>
<protein>
    <submittedName>
        <fullName evidence="1">Uncharacterized protein</fullName>
    </submittedName>
</protein>
<dbReference type="EMBL" id="BAAASX010000004">
    <property type="protein sequence ID" value="GAA2334503.1"/>
    <property type="molecule type" value="Genomic_DNA"/>
</dbReference>
<gene>
    <name evidence="1" type="ORF">GCM10010403_28140</name>
</gene>
<reference evidence="1 2" key="1">
    <citation type="journal article" date="2019" name="Int. J. Syst. Evol. Microbiol.">
        <title>The Global Catalogue of Microorganisms (GCM) 10K type strain sequencing project: providing services to taxonomists for standard genome sequencing and annotation.</title>
        <authorList>
            <consortium name="The Broad Institute Genomics Platform"/>
            <consortium name="The Broad Institute Genome Sequencing Center for Infectious Disease"/>
            <person name="Wu L."/>
            <person name="Ma J."/>
        </authorList>
    </citation>
    <scope>NUCLEOTIDE SEQUENCE [LARGE SCALE GENOMIC DNA]</scope>
    <source>
        <strain evidence="1 2">JCM 6238</strain>
    </source>
</reference>
<comment type="caution">
    <text evidence="1">The sequence shown here is derived from an EMBL/GenBank/DDBJ whole genome shotgun (WGS) entry which is preliminary data.</text>
</comment>
<proteinExistence type="predicted"/>
<evidence type="ECO:0000313" key="2">
    <source>
        <dbReference type="Proteomes" id="UP001501584"/>
    </source>
</evidence>
<dbReference type="Proteomes" id="UP001501584">
    <property type="component" value="Unassembled WGS sequence"/>
</dbReference>
<name>A0ABN3FPN4_9ACTN</name>
<keyword evidence="2" id="KW-1185">Reference proteome</keyword>
<organism evidence="1 2">
    <name type="scientific">Glycomyces rutgersensis</name>
    <dbReference type="NCBI Taxonomy" id="58115"/>
    <lineage>
        <taxon>Bacteria</taxon>
        <taxon>Bacillati</taxon>
        <taxon>Actinomycetota</taxon>
        <taxon>Actinomycetes</taxon>
        <taxon>Glycomycetales</taxon>
        <taxon>Glycomycetaceae</taxon>
        <taxon>Glycomyces</taxon>
    </lineage>
</organism>
<evidence type="ECO:0000313" key="1">
    <source>
        <dbReference type="EMBL" id="GAA2334503.1"/>
    </source>
</evidence>
<sequence length="62" mass="6367">MIGIEANARAIAKWRTAAMVSEAGRVGLADMGVSFARGAGRPVAVSASRFMPVPSRAALTAH</sequence>